<dbReference type="SUPFAM" id="SSF51182">
    <property type="entry name" value="RmlC-like cupins"/>
    <property type="match status" value="2"/>
</dbReference>
<evidence type="ECO:0000256" key="1">
    <source>
        <dbReference type="SAM" id="MobiDB-lite"/>
    </source>
</evidence>
<evidence type="ECO:0000313" key="3">
    <source>
        <dbReference type="Proteomes" id="UP000243459"/>
    </source>
</evidence>
<dbReference type="InterPro" id="IPR014710">
    <property type="entry name" value="RmlC-like_jellyroll"/>
</dbReference>
<proteinExistence type="predicted"/>
<feature type="region of interest" description="Disordered" evidence="1">
    <location>
        <begin position="1"/>
        <end position="38"/>
    </location>
</feature>
<evidence type="ECO:0000313" key="2">
    <source>
        <dbReference type="EMBL" id="ONK79618.1"/>
    </source>
</evidence>
<keyword evidence="3" id="KW-1185">Reference proteome</keyword>
<reference evidence="3" key="1">
    <citation type="journal article" date="2017" name="Nat. Commun.">
        <title>The asparagus genome sheds light on the origin and evolution of a young Y chromosome.</title>
        <authorList>
            <person name="Harkess A."/>
            <person name="Zhou J."/>
            <person name="Xu C."/>
            <person name="Bowers J.E."/>
            <person name="Van der Hulst R."/>
            <person name="Ayyampalayam S."/>
            <person name="Mercati F."/>
            <person name="Riccardi P."/>
            <person name="McKain M.R."/>
            <person name="Kakrana A."/>
            <person name="Tang H."/>
            <person name="Ray J."/>
            <person name="Groenendijk J."/>
            <person name="Arikit S."/>
            <person name="Mathioni S.M."/>
            <person name="Nakano M."/>
            <person name="Shan H."/>
            <person name="Telgmann-Rauber A."/>
            <person name="Kanno A."/>
            <person name="Yue Z."/>
            <person name="Chen H."/>
            <person name="Li W."/>
            <person name="Chen Y."/>
            <person name="Xu X."/>
            <person name="Zhang Y."/>
            <person name="Luo S."/>
            <person name="Chen H."/>
            <person name="Gao J."/>
            <person name="Mao Z."/>
            <person name="Pires J.C."/>
            <person name="Luo M."/>
            <person name="Kudrna D."/>
            <person name="Wing R.A."/>
            <person name="Meyers B.C."/>
            <person name="Yi K."/>
            <person name="Kong H."/>
            <person name="Lavrijsen P."/>
            <person name="Sunseri F."/>
            <person name="Falavigna A."/>
            <person name="Ye Y."/>
            <person name="Leebens-Mack J.H."/>
            <person name="Chen G."/>
        </authorList>
    </citation>
    <scope>NUCLEOTIDE SEQUENCE [LARGE SCALE GENOMIC DNA]</scope>
    <source>
        <strain evidence="3">cv. DH0086</strain>
    </source>
</reference>
<dbReference type="AlphaFoldDB" id="A0A5P1FN11"/>
<sequence>MLAGSQRQQRGQQEFGRGERERMRETESSGNNILSGFDTETLSNVMGINRQLAEKLKGRNDERGEIVRVQGRLEVLRPSRSESMGRGGGGEEYEYEEERGRVVNGLEQAFCSMRIKENIGNPRRADVYNPNAQRIPRSAVESKRPQHNVRHPWELQMPGGEQPRSDCLQQRGTPRPNPRRPPKLRSVETIHKRRVTIETNNNSISSPIVGKTSALGGMPGEVLMNSYRISREQARMVKMNRGEEFAVFSPRPAQQERERDSA</sequence>
<dbReference type="InterPro" id="IPR050253">
    <property type="entry name" value="Seed_Storage-Functional"/>
</dbReference>
<dbReference type="PANTHER" id="PTHR31189">
    <property type="entry name" value="OS03G0336100 PROTEIN-RELATED"/>
    <property type="match status" value="1"/>
</dbReference>
<name>A0A5P1FN11_ASPOF</name>
<feature type="region of interest" description="Disordered" evidence="1">
    <location>
        <begin position="122"/>
        <end position="186"/>
    </location>
</feature>
<dbReference type="Gene3D" id="2.60.120.10">
    <property type="entry name" value="Jelly Rolls"/>
    <property type="match status" value="2"/>
</dbReference>
<accession>A0A5P1FN11</accession>
<feature type="compositionally biased region" description="Low complexity" evidence="1">
    <location>
        <begin position="1"/>
        <end position="15"/>
    </location>
</feature>
<gene>
    <name evidence="2" type="ORF">A4U43_C01F8210</name>
</gene>
<dbReference type="PANTHER" id="PTHR31189:SF35">
    <property type="entry name" value="12S SEED STORAGE PROTEIN CRB"/>
    <property type="match status" value="1"/>
</dbReference>
<feature type="compositionally biased region" description="Basic and acidic residues" evidence="1">
    <location>
        <begin position="16"/>
        <end position="27"/>
    </location>
</feature>
<dbReference type="InterPro" id="IPR011051">
    <property type="entry name" value="RmlC_Cupin_sf"/>
</dbReference>
<dbReference type="OMA" id="NIGNPRR"/>
<dbReference type="EMBL" id="CM007381">
    <property type="protein sequence ID" value="ONK79618.1"/>
    <property type="molecule type" value="Genomic_DNA"/>
</dbReference>
<dbReference type="Proteomes" id="UP000243459">
    <property type="component" value="Chromosome 1"/>
</dbReference>
<organism evidence="2 3">
    <name type="scientific">Asparagus officinalis</name>
    <name type="common">Garden asparagus</name>
    <dbReference type="NCBI Taxonomy" id="4686"/>
    <lineage>
        <taxon>Eukaryota</taxon>
        <taxon>Viridiplantae</taxon>
        <taxon>Streptophyta</taxon>
        <taxon>Embryophyta</taxon>
        <taxon>Tracheophyta</taxon>
        <taxon>Spermatophyta</taxon>
        <taxon>Magnoliopsida</taxon>
        <taxon>Liliopsida</taxon>
        <taxon>Asparagales</taxon>
        <taxon>Asparagaceae</taxon>
        <taxon>Asparagoideae</taxon>
        <taxon>Asparagus</taxon>
    </lineage>
</organism>
<dbReference type="Gramene" id="ONK79618">
    <property type="protein sequence ID" value="ONK79618"/>
    <property type="gene ID" value="A4U43_C01F8210"/>
</dbReference>
<protein>
    <submittedName>
        <fullName evidence="2">Uncharacterized protein</fullName>
    </submittedName>
</protein>